<sequence>MRIDSRKGAAMNLNLSGWDWLNAALGVLFLYRGIRDLYNGTGTGWSSEDEKKHFRKFYGIASTIGGAFLLVNIFLPKVEPLHSILMVAALVLCAALLISYLCYALSRSDKTKK</sequence>
<dbReference type="STRING" id="748224.HMPREF9436_02451"/>
<accession>E2ZL95</accession>
<keyword evidence="1" id="KW-0812">Transmembrane</keyword>
<name>E2ZL95_9FIRM</name>
<feature type="transmembrane region" description="Helical" evidence="1">
    <location>
        <begin position="81"/>
        <end position="103"/>
    </location>
</feature>
<dbReference type="BioCyc" id="FCF748224-HMP:GTSS-452-MONOMER"/>
<gene>
    <name evidence="2" type="ORF">HMPREF9436_02451</name>
</gene>
<reference evidence="2 3" key="1">
    <citation type="submission" date="2010-08" db="EMBL/GenBank/DDBJ databases">
        <authorList>
            <person name="Weinstock G."/>
            <person name="Sodergren E."/>
            <person name="Clifton S."/>
            <person name="Fulton L."/>
            <person name="Fulton B."/>
            <person name="Courtney L."/>
            <person name="Fronick C."/>
            <person name="Harrison M."/>
            <person name="Strong C."/>
            <person name="Farmer C."/>
            <person name="Delahaunty K."/>
            <person name="Markovic C."/>
            <person name="Hall O."/>
            <person name="Minx P."/>
            <person name="Tomlinson C."/>
            <person name="Mitreva M."/>
            <person name="Hou S."/>
            <person name="Chen J."/>
            <person name="Wollam A."/>
            <person name="Pepin K.H."/>
            <person name="Johnson M."/>
            <person name="Bhonagiri V."/>
            <person name="Zhang X."/>
            <person name="Suruliraj S."/>
            <person name="Warren W."/>
            <person name="Chinwalla A."/>
            <person name="Mardis E.R."/>
            <person name="Wilson R.K."/>
        </authorList>
    </citation>
    <scope>NUCLEOTIDE SEQUENCE [LARGE SCALE GENOMIC DNA]</scope>
    <source>
        <strain evidence="2 3">KLE1255</strain>
    </source>
</reference>
<evidence type="ECO:0000313" key="3">
    <source>
        <dbReference type="Proteomes" id="UP000006028"/>
    </source>
</evidence>
<protein>
    <recommendedName>
        <fullName evidence="4">DUF3784 domain-containing protein</fullName>
    </recommendedName>
</protein>
<keyword evidence="1" id="KW-1133">Transmembrane helix</keyword>
<evidence type="ECO:0008006" key="4">
    <source>
        <dbReference type="Google" id="ProtNLM"/>
    </source>
</evidence>
<dbReference type="AlphaFoldDB" id="E2ZL95"/>
<evidence type="ECO:0000313" key="2">
    <source>
        <dbReference type="EMBL" id="EFQ06040.1"/>
    </source>
</evidence>
<proteinExistence type="predicted"/>
<evidence type="ECO:0000256" key="1">
    <source>
        <dbReference type="SAM" id="Phobius"/>
    </source>
</evidence>
<comment type="caution">
    <text evidence="2">The sequence shown here is derived from an EMBL/GenBank/DDBJ whole genome shotgun (WGS) entry which is preliminary data.</text>
</comment>
<dbReference type="EMBL" id="AECU01000184">
    <property type="protein sequence ID" value="EFQ06040.1"/>
    <property type="molecule type" value="Genomic_DNA"/>
</dbReference>
<organism evidence="2 3">
    <name type="scientific">Faecalibacterium cf. prausnitzii KLE1255</name>
    <dbReference type="NCBI Taxonomy" id="748224"/>
    <lineage>
        <taxon>Bacteria</taxon>
        <taxon>Bacillati</taxon>
        <taxon>Bacillota</taxon>
        <taxon>Clostridia</taxon>
        <taxon>Eubacteriales</taxon>
        <taxon>Oscillospiraceae</taxon>
        <taxon>Faecalibacterium</taxon>
    </lineage>
</organism>
<feature type="transmembrane region" description="Helical" evidence="1">
    <location>
        <begin position="57"/>
        <end position="75"/>
    </location>
</feature>
<dbReference type="HOGENOM" id="CLU_2259600_0_0_9"/>
<dbReference type="Proteomes" id="UP000006028">
    <property type="component" value="Unassembled WGS sequence"/>
</dbReference>
<keyword evidence="1" id="KW-0472">Membrane</keyword>